<dbReference type="Proteomes" id="UP001281147">
    <property type="component" value="Unassembled WGS sequence"/>
</dbReference>
<comment type="caution">
    <text evidence="1">The sequence shown here is derived from an EMBL/GenBank/DDBJ whole genome shotgun (WGS) entry which is preliminary data.</text>
</comment>
<proteinExistence type="predicted"/>
<gene>
    <name evidence="1" type="ORF">LTR37_009434</name>
</gene>
<evidence type="ECO:0000313" key="2">
    <source>
        <dbReference type="Proteomes" id="UP001281147"/>
    </source>
</evidence>
<keyword evidence="2" id="KW-1185">Reference proteome</keyword>
<name>A0ACC3N8V9_9PEZI</name>
<accession>A0ACC3N8V9</accession>
<reference evidence="1" key="1">
    <citation type="submission" date="2023-07" db="EMBL/GenBank/DDBJ databases">
        <title>Black Yeasts Isolated from many extreme environments.</title>
        <authorList>
            <person name="Coleine C."/>
            <person name="Stajich J.E."/>
            <person name="Selbmann L."/>
        </authorList>
    </citation>
    <scope>NUCLEOTIDE SEQUENCE</scope>
    <source>
        <strain evidence="1">CCFEE 5714</strain>
    </source>
</reference>
<sequence length="627" mass="69041">MSAIRARPGVLPLVKIVQSFSDFASSLSGSSPDDLTSLTLPGILSNLLRIIRSKHPTLGKAIAAVAPFVVGYYAWLRFISDYGVLKPVMERLRSLMVARIIVPSTHKLNRIVKKWMVSQGMKANASSLTLRTLDRFQELEQYQDSQAGRNASETKRKELLECEPDAGTYTFRFDGHRLTFDVRYSTEETVGGNGVIQHIARDNEPMQITISCFTFTGGMKFLQEFLEQVEAEHAASQRNRTTVYRPALDDERPPWGDGLSRPKRKIDSVTLASDRKLPLIQDVTSYLSDEIAILYANLGVPLRRGYLLHGPPGTGKSSFSTALAGHFDLDVYVVTLTTPGLDDKALSALFDALPDRCVVLLEDIDSAGIQRETMRSTPKKTTKKAKRDAKNKRNKRDRDDDAGEREPGCITLSGLLNTIDGPCSKDGRILIMTSNTPDSLDPALVRPGRIDMKTYFGNASTEVLIDMFKHVFTKSPSEPARSDAAQEDLVINDMANHFAADIPSEALSPAEIQGYLMIHRNDPAAAVENAAGWAAQLIETKARGANVSAANESFRAPARDVLPNREDNEQAGSSDIESEDGGEDENDSPPSPPSSCSSSVSNGSDRAHYEEDEWRGHEDRAHCERNE</sequence>
<evidence type="ECO:0000313" key="1">
    <source>
        <dbReference type="EMBL" id="KAK3711658.1"/>
    </source>
</evidence>
<organism evidence="1 2">
    <name type="scientific">Vermiconidia calcicola</name>
    <dbReference type="NCBI Taxonomy" id="1690605"/>
    <lineage>
        <taxon>Eukaryota</taxon>
        <taxon>Fungi</taxon>
        <taxon>Dikarya</taxon>
        <taxon>Ascomycota</taxon>
        <taxon>Pezizomycotina</taxon>
        <taxon>Dothideomycetes</taxon>
        <taxon>Dothideomycetidae</taxon>
        <taxon>Mycosphaerellales</taxon>
        <taxon>Extremaceae</taxon>
        <taxon>Vermiconidia</taxon>
    </lineage>
</organism>
<dbReference type="EMBL" id="JAUTXU010000074">
    <property type="protein sequence ID" value="KAK3711658.1"/>
    <property type="molecule type" value="Genomic_DNA"/>
</dbReference>
<protein>
    <submittedName>
        <fullName evidence="1">Uncharacterized protein</fullName>
    </submittedName>
</protein>